<dbReference type="InterPro" id="IPR009739">
    <property type="entry name" value="LprI-like_N"/>
</dbReference>
<name>A0A4R2N561_9BURK</name>
<dbReference type="PANTHER" id="PTHR39176:SF1">
    <property type="entry name" value="PERIPLASMIC PROTEIN"/>
    <property type="match status" value="1"/>
</dbReference>
<evidence type="ECO:0000313" key="4">
    <source>
        <dbReference type="Proteomes" id="UP000295182"/>
    </source>
</evidence>
<protein>
    <submittedName>
        <fullName evidence="3">Uncharacterized protein YecT (DUF1311 family)</fullName>
    </submittedName>
</protein>
<dbReference type="Pfam" id="PF07007">
    <property type="entry name" value="LprI"/>
    <property type="match status" value="1"/>
</dbReference>
<dbReference type="EMBL" id="SLXH01000022">
    <property type="protein sequence ID" value="TCP15945.1"/>
    <property type="molecule type" value="Genomic_DNA"/>
</dbReference>
<dbReference type="OrthoDB" id="7340239at2"/>
<organism evidence="3 4">
    <name type="scientific">Simplicispira metamorpha</name>
    <dbReference type="NCBI Taxonomy" id="80881"/>
    <lineage>
        <taxon>Bacteria</taxon>
        <taxon>Pseudomonadati</taxon>
        <taxon>Pseudomonadota</taxon>
        <taxon>Betaproteobacteria</taxon>
        <taxon>Burkholderiales</taxon>
        <taxon>Comamonadaceae</taxon>
        <taxon>Simplicispira</taxon>
    </lineage>
</organism>
<dbReference type="Gene3D" id="1.20.1270.180">
    <property type="match status" value="1"/>
</dbReference>
<evidence type="ECO:0000256" key="1">
    <source>
        <dbReference type="SAM" id="SignalP"/>
    </source>
</evidence>
<dbReference type="PANTHER" id="PTHR39176">
    <property type="entry name" value="PERIPLASMIC PROTEIN-RELATED"/>
    <property type="match status" value="1"/>
</dbReference>
<gene>
    <name evidence="3" type="ORF">EV674_12216</name>
</gene>
<dbReference type="Proteomes" id="UP000295182">
    <property type="component" value="Unassembled WGS sequence"/>
</dbReference>
<evidence type="ECO:0000259" key="2">
    <source>
        <dbReference type="Pfam" id="PF07007"/>
    </source>
</evidence>
<feature type="domain" description="Lysozyme inhibitor LprI-like N-terminal" evidence="2">
    <location>
        <begin position="34"/>
        <end position="125"/>
    </location>
</feature>
<dbReference type="RefSeq" id="WP_119014398.1">
    <property type="nucleotide sequence ID" value="NZ_QXNC01000035.1"/>
</dbReference>
<keyword evidence="4" id="KW-1185">Reference proteome</keyword>
<feature type="signal peptide" evidence="1">
    <location>
        <begin position="1"/>
        <end position="22"/>
    </location>
</feature>
<comment type="caution">
    <text evidence="3">The sequence shown here is derived from an EMBL/GenBank/DDBJ whole genome shotgun (WGS) entry which is preliminary data.</text>
</comment>
<keyword evidence="1" id="KW-0732">Signal</keyword>
<reference evidence="3 4" key="1">
    <citation type="submission" date="2019-03" db="EMBL/GenBank/DDBJ databases">
        <title>Genomic Encyclopedia of Type Strains, Phase IV (KMG-IV): sequencing the most valuable type-strain genomes for metagenomic binning, comparative biology and taxonomic classification.</title>
        <authorList>
            <person name="Goeker M."/>
        </authorList>
    </citation>
    <scope>NUCLEOTIDE SEQUENCE [LARGE SCALE GENOMIC DNA]</scope>
    <source>
        <strain evidence="3 4">DSM 1837</strain>
    </source>
</reference>
<accession>A0A4R2N561</accession>
<feature type="chain" id="PRO_5020256037" evidence="1">
    <location>
        <begin position="23"/>
        <end position="131"/>
    </location>
</feature>
<evidence type="ECO:0000313" key="3">
    <source>
        <dbReference type="EMBL" id="TCP15945.1"/>
    </source>
</evidence>
<proteinExistence type="predicted"/>
<dbReference type="AlphaFoldDB" id="A0A4R2N561"/>
<sequence length="131" mass="14715">MNTRLLRITLALVASIPMWVQAQDSNLSKQFTACMDKSGDTTQGMVECIVAEHQRQDVRLNKAYKALMADLTPERKKQLQEAQRAWIKFRDANCGFYYDPDGGTMARVSGNDCAMTITANRAKELENLALP</sequence>